<evidence type="ECO:0000313" key="10">
    <source>
        <dbReference type="Proteomes" id="UP000305848"/>
    </source>
</evidence>
<evidence type="ECO:0000259" key="8">
    <source>
        <dbReference type="Pfam" id="PF01850"/>
    </source>
</evidence>
<evidence type="ECO:0000256" key="5">
    <source>
        <dbReference type="ARBA" id="ARBA00022801"/>
    </source>
</evidence>
<dbReference type="OrthoDB" id="676982at2"/>
<dbReference type="RefSeq" id="WP_137262337.1">
    <property type="nucleotide sequence ID" value="NZ_SZQL01000010.1"/>
</dbReference>
<dbReference type="PANTHER" id="PTHR33653">
    <property type="entry name" value="RIBONUCLEASE VAPC2"/>
    <property type="match status" value="1"/>
</dbReference>
<dbReference type="InterPro" id="IPR050556">
    <property type="entry name" value="Type_II_TA_system_RNase"/>
</dbReference>
<dbReference type="SUPFAM" id="SSF88723">
    <property type="entry name" value="PIN domain-like"/>
    <property type="match status" value="1"/>
</dbReference>
<dbReference type="InterPro" id="IPR029060">
    <property type="entry name" value="PIN-like_dom_sf"/>
</dbReference>
<keyword evidence="10" id="KW-1185">Reference proteome</keyword>
<reference evidence="9 10" key="1">
    <citation type="submission" date="2019-05" db="EMBL/GenBank/DDBJ databases">
        <title>Panacibacter sp. strain 17mud1-8 Genome sequencing and assembly.</title>
        <authorList>
            <person name="Chhetri G."/>
        </authorList>
    </citation>
    <scope>NUCLEOTIDE SEQUENCE [LARGE SCALE GENOMIC DNA]</scope>
    <source>
        <strain evidence="9 10">17mud1-8</strain>
    </source>
</reference>
<dbReference type="Gene3D" id="3.40.50.1010">
    <property type="entry name" value="5'-nuclease"/>
    <property type="match status" value="1"/>
</dbReference>
<sequence>MEYLIDSNVLINYAAERFSEKQIQLLDSIFDVALNLSVISKIEVLGYNMTTAENQYFSKLFLTVKVFQMNENIVEKTIELRKTLKIKIPDALIAATALTNDYTLLTRNKTDFSKVPGLQIMNPHEW</sequence>
<proteinExistence type="inferred from homology"/>
<comment type="cofactor">
    <cofactor evidence="1">
        <name>Mg(2+)</name>
        <dbReference type="ChEBI" id="CHEBI:18420"/>
    </cofactor>
</comment>
<feature type="domain" description="PIN" evidence="8">
    <location>
        <begin position="3"/>
        <end position="117"/>
    </location>
</feature>
<evidence type="ECO:0000256" key="2">
    <source>
        <dbReference type="ARBA" id="ARBA00022649"/>
    </source>
</evidence>
<dbReference type="Pfam" id="PF01850">
    <property type="entry name" value="PIN"/>
    <property type="match status" value="1"/>
</dbReference>
<dbReference type="GO" id="GO:0004518">
    <property type="term" value="F:nuclease activity"/>
    <property type="evidence" value="ECO:0007669"/>
    <property type="project" value="UniProtKB-KW"/>
</dbReference>
<evidence type="ECO:0000256" key="1">
    <source>
        <dbReference type="ARBA" id="ARBA00001946"/>
    </source>
</evidence>
<dbReference type="PANTHER" id="PTHR33653:SF1">
    <property type="entry name" value="RIBONUCLEASE VAPC2"/>
    <property type="match status" value="1"/>
</dbReference>
<dbReference type="Proteomes" id="UP000305848">
    <property type="component" value="Unassembled WGS sequence"/>
</dbReference>
<gene>
    <name evidence="9" type="ORF">FC093_13560</name>
</gene>
<name>A0A4U3KZ97_9BACT</name>
<keyword evidence="3" id="KW-0540">Nuclease</keyword>
<keyword evidence="4" id="KW-0479">Metal-binding</keyword>
<evidence type="ECO:0000256" key="6">
    <source>
        <dbReference type="ARBA" id="ARBA00022842"/>
    </source>
</evidence>
<keyword evidence="5" id="KW-0378">Hydrolase</keyword>
<accession>A0A4U3KZ97</accession>
<dbReference type="GO" id="GO:0046872">
    <property type="term" value="F:metal ion binding"/>
    <property type="evidence" value="ECO:0007669"/>
    <property type="project" value="UniProtKB-KW"/>
</dbReference>
<evidence type="ECO:0000313" key="9">
    <source>
        <dbReference type="EMBL" id="TKK67772.1"/>
    </source>
</evidence>
<keyword evidence="6" id="KW-0460">Magnesium</keyword>
<comment type="similarity">
    <text evidence="7">Belongs to the PINc/VapC protein family.</text>
</comment>
<dbReference type="AlphaFoldDB" id="A0A4U3KZ97"/>
<comment type="caution">
    <text evidence="9">The sequence shown here is derived from an EMBL/GenBank/DDBJ whole genome shotgun (WGS) entry which is preliminary data.</text>
</comment>
<evidence type="ECO:0000256" key="4">
    <source>
        <dbReference type="ARBA" id="ARBA00022723"/>
    </source>
</evidence>
<protein>
    <submittedName>
        <fullName evidence="9">Type II toxin-antitoxin system VapC family toxin</fullName>
    </submittedName>
</protein>
<dbReference type="GO" id="GO:0016787">
    <property type="term" value="F:hydrolase activity"/>
    <property type="evidence" value="ECO:0007669"/>
    <property type="project" value="UniProtKB-KW"/>
</dbReference>
<dbReference type="CDD" id="cd18738">
    <property type="entry name" value="PIN_VapC4-5_FitB-like"/>
    <property type="match status" value="1"/>
</dbReference>
<organism evidence="9 10">
    <name type="scientific">Ilyomonas limi</name>
    <dbReference type="NCBI Taxonomy" id="2575867"/>
    <lineage>
        <taxon>Bacteria</taxon>
        <taxon>Pseudomonadati</taxon>
        <taxon>Bacteroidota</taxon>
        <taxon>Chitinophagia</taxon>
        <taxon>Chitinophagales</taxon>
        <taxon>Chitinophagaceae</taxon>
        <taxon>Ilyomonas</taxon>
    </lineage>
</organism>
<dbReference type="InterPro" id="IPR002716">
    <property type="entry name" value="PIN_dom"/>
</dbReference>
<dbReference type="EMBL" id="SZQL01000010">
    <property type="protein sequence ID" value="TKK67772.1"/>
    <property type="molecule type" value="Genomic_DNA"/>
</dbReference>
<evidence type="ECO:0000256" key="7">
    <source>
        <dbReference type="ARBA" id="ARBA00038093"/>
    </source>
</evidence>
<evidence type="ECO:0000256" key="3">
    <source>
        <dbReference type="ARBA" id="ARBA00022722"/>
    </source>
</evidence>
<keyword evidence="2" id="KW-1277">Toxin-antitoxin system</keyword>